<dbReference type="EMBL" id="JACOOT010000014">
    <property type="protein sequence ID" value="MBC5650680.1"/>
    <property type="molecule type" value="Genomic_DNA"/>
</dbReference>
<dbReference type="SUPFAM" id="SSF51011">
    <property type="entry name" value="Glycosyl hydrolase domain"/>
    <property type="match status" value="1"/>
</dbReference>
<name>A0A8I0A9W5_9FIRM</name>
<comment type="function">
    <text evidence="2">Catalyzes the formation of the alpha-1,6-glucosidic linkages in glycogen by scission of a 1,4-alpha-linked oligosaccharide from growing alpha-1,4-glucan chains and the subsequent attachment of the oligosaccharide to the alpha-1,6 position.</text>
</comment>
<comment type="catalytic activity">
    <reaction evidence="1">
        <text>Transfers a segment of a (1-&gt;4)-alpha-D-glucan chain to a primary hydroxy group in a similar glucan chain.</text>
        <dbReference type="EC" id="2.4.1.18"/>
    </reaction>
</comment>
<evidence type="ECO:0000256" key="1">
    <source>
        <dbReference type="ARBA" id="ARBA00000826"/>
    </source>
</evidence>
<evidence type="ECO:0000256" key="2">
    <source>
        <dbReference type="ARBA" id="ARBA00002953"/>
    </source>
</evidence>
<dbReference type="GO" id="GO:0005829">
    <property type="term" value="C:cytosol"/>
    <property type="evidence" value="ECO:0007669"/>
    <property type="project" value="TreeGrafter"/>
</dbReference>
<dbReference type="Pfam" id="PF02806">
    <property type="entry name" value="Alpha-amylase_C"/>
    <property type="match status" value="1"/>
</dbReference>
<evidence type="ECO:0000256" key="4">
    <source>
        <dbReference type="ARBA" id="ARBA00009000"/>
    </source>
</evidence>
<organism evidence="13 14">
    <name type="scientific">Blautia segnis</name>
    <dbReference type="NCBI Taxonomy" id="2763030"/>
    <lineage>
        <taxon>Bacteria</taxon>
        <taxon>Bacillati</taxon>
        <taxon>Bacillota</taxon>
        <taxon>Clostridia</taxon>
        <taxon>Lachnospirales</taxon>
        <taxon>Lachnospiraceae</taxon>
        <taxon>Blautia</taxon>
    </lineage>
</organism>
<dbReference type="AlphaFoldDB" id="A0A8I0A9W5"/>
<dbReference type="InterPro" id="IPR006048">
    <property type="entry name" value="A-amylase/branching_C"/>
</dbReference>
<keyword evidence="6" id="KW-0321">Glycogen metabolism</keyword>
<dbReference type="SUPFAM" id="SSF81296">
    <property type="entry name" value="E set domains"/>
    <property type="match status" value="2"/>
</dbReference>
<proteinExistence type="inferred from homology"/>
<sequence>MSKTVYDYMNWAGIEAIVYGEETAPRDVMGPRLTPDGVLIQGFFPGAKSAAVAVGNKKYQMELEDEAGYYGVLIPGRRIPEYEFQIQTGDKERSFKDAYGFGGILTEEDEAAFLCGVYYEGYKKLGAHPMVMNGVSGTHFAVWAPNAIRVSVVGDFNDWDGRVLPMHKMPKSGIFQLFVPGVKVGDAYRYEIKAKGDVLLQKADPYGNRAAAAPEWNSVVADVSDFEWNDGKWMKDRKKYDDRRQPVSIYETSLGKWNNKKELVSFLKEEGYTHVELHPVMEFLEDEADGYPTSAYFALSTRYGEPKEFAAFVDQLHQEGIGVILDWSPAQFPRYEGGLEKFDGTVLYEVKDPGMAVHPMWGTMLYNYDSPMVKDFLISGACFWLEVFHADGLRMDDVDAMLYLDYGRKDGWTPNMYGSNENLHAIEFLKHLNSIVKKRNPGALLIAQEDGLWPELTDCVENDHIGFDYKWSGGWTRDFLFYLSVDPVLRKNYHDQLTLSTLYAYSEHYVLTLGSRDVGTLGEFMDKLPGDEKQKLAQVRAAYSYMMVHPGCKMMAPQGDMPEGLGKCIQALNALYKNSPALYKLDDDYDGFEWIQLMKYEENVITFLRKTEKPEETLLVICNFAAIPYENYQVGVPFAGKYKEVFNSDAAEFGGEGVVNARVKAAKAEEWDEREYSIKVKLPALGVSIYSCTPGKAPAKRVIASKAVK</sequence>
<dbReference type="Gene3D" id="2.60.40.10">
    <property type="entry name" value="Immunoglobulins"/>
    <property type="match status" value="2"/>
</dbReference>
<dbReference type="InterPro" id="IPR037439">
    <property type="entry name" value="Branching_enzy"/>
</dbReference>
<reference evidence="13 14" key="1">
    <citation type="submission" date="2020-08" db="EMBL/GenBank/DDBJ databases">
        <title>Genome public.</title>
        <authorList>
            <person name="Liu C."/>
            <person name="Sun Q."/>
        </authorList>
    </citation>
    <scope>NUCLEOTIDE SEQUENCE [LARGE SCALE GENOMIC DNA]</scope>
    <source>
        <strain evidence="13 14">BX17</strain>
    </source>
</reference>
<dbReference type="InterPro" id="IPR004193">
    <property type="entry name" value="Glyco_hydro_13_N"/>
</dbReference>
<dbReference type="Gene3D" id="3.20.20.80">
    <property type="entry name" value="Glycosidases"/>
    <property type="match status" value="1"/>
</dbReference>
<dbReference type="InterPro" id="IPR044143">
    <property type="entry name" value="GlgB_N_E_set_prok"/>
</dbReference>
<comment type="pathway">
    <text evidence="3">Glycan biosynthesis; glycogen biosynthesis.</text>
</comment>
<gene>
    <name evidence="13" type="primary">glgB</name>
    <name evidence="13" type="ORF">H8S54_06045</name>
</gene>
<evidence type="ECO:0000256" key="11">
    <source>
        <dbReference type="NCBIfam" id="TIGR01515"/>
    </source>
</evidence>
<keyword evidence="9" id="KW-0320">Glycogen biosynthesis</keyword>
<evidence type="ECO:0000256" key="3">
    <source>
        <dbReference type="ARBA" id="ARBA00004964"/>
    </source>
</evidence>
<dbReference type="SMART" id="SM00642">
    <property type="entry name" value="Aamy"/>
    <property type="match status" value="1"/>
</dbReference>
<keyword evidence="14" id="KW-1185">Reference proteome</keyword>
<keyword evidence="7 13" id="KW-0328">Glycosyltransferase</keyword>
<dbReference type="GO" id="GO:0043169">
    <property type="term" value="F:cation binding"/>
    <property type="evidence" value="ECO:0007669"/>
    <property type="project" value="InterPro"/>
</dbReference>
<keyword evidence="8 13" id="KW-0808">Transferase</keyword>
<dbReference type="GO" id="GO:0004553">
    <property type="term" value="F:hydrolase activity, hydrolyzing O-glycosyl compounds"/>
    <property type="evidence" value="ECO:0007669"/>
    <property type="project" value="InterPro"/>
</dbReference>
<dbReference type="Pfam" id="PF22019">
    <property type="entry name" value="GlgB_N"/>
    <property type="match status" value="1"/>
</dbReference>
<dbReference type="InterPro" id="IPR014756">
    <property type="entry name" value="Ig_E-set"/>
</dbReference>
<evidence type="ECO:0000256" key="9">
    <source>
        <dbReference type="ARBA" id="ARBA00023056"/>
    </source>
</evidence>
<evidence type="ECO:0000313" key="13">
    <source>
        <dbReference type="EMBL" id="MBC5650680.1"/>
    </source>
</evidence>
<protein>
    <recommendedName>
        <fullName evidence="5 11">1,4-alpha-glucan branching enzyme</fullName>
        <ecNumber evidence="5 11">2.4.1.18</ecNumber>
    </recommendedName>
</protein>
<dbReference type="EC" id="2.4.1.18" evidence="5 11"/>
<feature type="domain" description="Glycosyl hydrolase family 13 catalytic" evidence="12">
    <location>
        <begin position="226"/>
        <end position="609"/>
    </location>
</feature>
<comment type="similarity">
    <text evidence="4">Belongs to the glycosyl hydrolase 13 family. GlgB subfamily.</text>
</comment>
<dbReference type="InterPro" id="IPR006407">
    <property type="entry name" value="GlgB"/>
</dbReference>
<dbReference type="SUPFAM" id="SSF51445">
    <property type="entry name" value="(Trans)glycosidases"/>
    <property type="match status" value="1"/>
</dbReference>
<evidence type="ECO:0000256" key="7">
    <source>
        <dbReference type="ARBA" id="ARBA00022676"/>
    </source>
</evidence>
<dbReference type="InterPro" id="IPR017853">
    <property type="entry name" value="GH"/>
</dbReference>
<dbReference type="GO" id="GO:0005978">
    <property type="term" value="P:glycogen biosynthetic process"/>
    <property type="evidence" value="ECO:0007669"/>
    <property type="project" value="UniProtKB-UniRule"/>
</dbReference>
<dbReference type="InterPro" id="IPR006047">
    <property type="entry name" value="GH13_cat_dom"/>
</dbReference>
<dbReference type="RefSeq" id="WP_186901088.1">
    <property type="nucleotide sequence ID" value="NZ_JACOOT010000014.1"/>
</dbReference>
<dbReference type="InterPro" id="IPR013780">
    <property type="entry name" value="Glyco_hydro_b"/>
</dbReference>
<evidence type="ECO:0000256" key="8">
    <source>
        <dbReference type="ARBA" id="ARBA00022679"/>
    </source>
</evidence>
<dbReference type="InterPro" id="IPR013783">
    <property type="entry name" value="Ig-like_fold"/>
</dbReference>
<dbReference type="CDD" id="cd02855">
    <property type="entry name" value="E_set_GBE_prok_N"/>
    <property type="match status" value="1"/>
</dbReference>
<keyword evidence="10" id="KW-0119">Carbohydrate metabolism</keyword>
<evidence type="ECO:0000259" key="12">
    <source>
        <dbReference type="SMART" id="SM00642"/>
    </source>
</evidence>
<dbReference type="Proteomes" id="UP000652847">
    <property type="component" value="Unassembled WGS sequence"/>
</dbReference>
<dbReference type="FunFam" id="2.60.40.1180:FF:000002">
    <property type="entry name" value="1,4-alpha-glucan branching enzyme GlgB"/>
    <property type="match status" value="1"/>
</dbReference>
<dbReference type="PANTHER" id="PTHR43651:SF3">
    <property type="entry name" value="1,4-ALPHA-GLUCAN-BRANCHING ENZYME"/>
    <property type="match status" value="1"/>
</dbReference>
<dbReference type="PIRSF" id="PIRSF000463">
    <property type="entry name" value="GlgB"/>
    <property type="match status" value="1"/>
</dbReference>
<evidence type="ECO:0000256" key="5">
    <source>
        <dbReference type="ARBA" id="ARBA00012541"/>
    </source>
</evidence>
<evidence type="ECO:0000313" key="14">
    <source>
        <dbReference type="Proteomes" id="UP000652847"/>
    </source>
</evidence>
<dbReference type="Gene3D" id="2.60.40.1180">
    <property type="entry name" value="Golgi alpha-mannosidase II"/>
    <property type="match status" value="1"/>
</dbReference>
<dbReference type="UniPathway" id="UPA00164"/>
<dbReference type="CDD" id="cd11322">
    <property type="entry name" value="AmyAc_Glg_BE"/>
    <property type="match status" value="1"/>
</dbReference>
<dbReference type="GO" id="GO:0003844">
    <property type="term" value="F:1,4-alpha-glucan branching enzyme activity"/>
    <property type="evidence" value="ECO:0007669"/>
    <property type="project" value="UniProtKB-UniRule"/>
</dbReference>
<comment type="caution">
    <text evidence="13">The sequence shown here is derived from an EMBL/GenBank/DDBJ whole genome shotgun (WGS) entry which is preliminary data.</text>
</comment>
<dbReference type="InterPro" id="IPR054169">
    <property type="entry name" value="GlgB_N"/>
</dbReference>
<dbReference type="PANTHER" id="PTHR43651">
    <property type="entry name" value="1,4-ALPHA-GLUCAN-BRANCHING ENZYME"/>
    <property type="match status" value="1"/>
</dbReference>
<dbReference type="NCBIfam" id="TIGR01515">
    <property type="entry name" value="branching_enzym"/>
    <property type="match status" value="1"/>
</dbReference>
<evidence type="ECO:0000256" key="10">
    <source>
        <dbReference type="ARBA" id="ARBA00023277"/>
    </source>
</evidence>
<accession>A0A8I0A9W5</accession>
<evidence type="ECO:0000256" key="6">
    <source>
        <dbReference type="ARBA" id="ARBA00022600"/>
    </source>
</evidence>
<dbReference type="Pfam" id="PF02922">
    <property type="entry name" value="CBM_48"/>
    <property type="match status" value="1"/>
</dbReference>